<dbReference type="PANTHER" id="PTHR31503">
    <property type="entry name" value="VACUOLAR CALCIUM ION TRANSPORTER"/>
    <property type="match status" value="1"/>
</dbReference>
<keyword evidence="6 7" id="KW-0472">Membrane</keyword>
<sequence>QLAWYTGPTVGGLLIATFANVTELIISIIALKNGMIRVVQLTLLGSILLTCYLYCCAFFVVGFTYESRSVMDVYPLAWILFVPFIILTAFTVLNLFIGVIVDAMQTEHESAASEEREQMINDNELILNEIRALRQELSALK</sequence>
<dbReference type="InterPro" id="IPR005821">
    <property type="entry name" value="Ion_trans_dom"/>
</dbReference>
<dbReference type="GO" id="GO:0012505">
    <property type="term" value="C:endomembrane system"/>
    <property type="evidence" value="ECO:0007669"/>
    <property type="project" value="UniProtKB-SubCell"/>
</dbReference>
<feature type="transmembrane region" description="Helical" evidence="7">
    <location>
        <begin position="43"/>
        <end position="65"/>
    </location>
</feature>
<dbReference type="AlphaFoldDB" id="G4XHD1"/>
<dbReference type="GO" id="GO:0015369">
    <property type="term" value="F:calcium:proton antiporter activity"/>
    <property type="evidence" value="ECO:0007669"/>
    <property type="project" value="TreeGrafter"/>
</dbReference>
<evidence type="ECO:0000256" key="7">
    <source>
        <dbReference type="SAM" id="Phobius"/>
    </source>
</evidence>
<keyword evidence="2" id="KW-0050">Antiport</keyword>
<evidence type="ECO:0000256" key="3">
    <source>
        <dbReference type="ARBA" id="ARBA00022692"/>
    </source>
</evidence>
<evidence type="ECO:0000256" key="5">
    <source>
        <dbReference type="ARBA" id="ARBA00023065"/>
    </source>
</evidence>
<dbReference type="GO" id="GO:0006874">
    <property type="term" value="P:intracellular calcium ion homeostasis"/>
    <property type="evidence" value="ECO:0007669"/>
    <property type="project" value="TreeGrafter"/>
</dbReference>
<keyword evidence="3 7" id="KW-0812">Transmembrane</keyword>
<comment type="subcellular location">
    <subcellularLocation>
        <location evidence="1">Membrane</location>
        <topology evidence="1">Multi-pass membrane protein</topology>
    </subcellularLocation>
</comment>
<dbReference type="Pfam" id="PF00520">
    <property type="entry name" value="Ion_trans"/>
    <property type="match status" value="1"/>
</dbReference>
<evidence type="ECO:0000313" key="9">
    <source>
        <dbReference type="EMBL" id="AEP40957.1"/>
    </source>
</evidence>
<feature type="non-terminal residue" evidence="9">
    <location>
        <position position="1"/>
    </location>
</feature>
<proteinExistence type="predicted"/>
<feature type="transmembrane region" description="Helical" evidence="7">
    <location>
        <begin position="77"/>
        <end position="101"/>
    </location>
</feature>
<keyword evidence="2" id="KW-0813">Transport</keyword>
<dbReference type="InterPro" id="IPR004713">
    <property type="entry name" value="CaH_exchang"/>
</dbReference>
<keyword evidence="5" id="KW-0406">Ion transport</keyword>
<keyword evidence="4 7" id="KW-1133">Transmembrane helix</keyword>
<feature type="transmembrane region" description="Helical" evidence="7">
    <location>
        <begin position="12"/>
        <end position="31"/>
    </location>
</feature>
<evidence type="ECO:0000256" key="2">
    <source>
        <dbReference type="ARBA" id="ARBA00022449"/>
    </source>
</evidence>
<accession>G4XHD1</accession>
<feature type="domain" description="Ion transport" evidence="8">
    <location>
        <begin position="71"/>
        <end position="110"/>
    </location>
</feature>
<dbReference type="EMBL" id="JF811740">
    <property type="protein sequence ID" value="AEP40957.1"/>
    <property type="molecule type" value="Genomic_DNA"/>
</dbReference>
<protein>
    <submittedName>
        <fullName evidence="9">Cation exchanger 2</fullName>
    </submittedName>
</protein>
<evidence type="ECO:0000256" key="6">
    <source>
        <dbReference type="ARBA" id="ARBA00023136"/>
    </source>
</evidence>
<reference evidence="9" key="1">
    <citation type="submission" date="2011-04" db="EMBL/GenBank/DDBJ databases">
        <title>Does Cd toxicity in plants act through DNA methylation and chromatin repatterning mechanisms?</title>
        <authorList>
            <person name="Greco M."/>
            <person name="Chiappetta A."/>
            <person name="Bruno L."/>
            <person name="Bitonti M.B."/>
        </authorList>
    </citation>
    <scope>NUCLEOTIDE SEQUENCE</scope>
</reference>
<name>G4XHD1_POSOC</name>
<dbReference type="Gene3D" id="1.10.287.70">
    <property type="match status" value="1"/>
</dbReference>
<dbReference type="SUPFAM" id="SSF81324">
    <property type="entry name" value="Voltage-gated potassium channels"/>
    <property type="match status" value="1"/>
</dbReference>
<dbReference type="GO" id="GO:0005216">
    <property type="term" value="F:monoatomic ion channel activity"/>
    <property type="evidence" value="ECO:0007669"/>
    <property type="project" value="InterPro"/>
</dbReference>
<evidence type="ECO:0000256" key="1">
    <source>
        <dbReference type="ARBA" id="ARBA00004141"/>
    </source>
</evidence>
<evidence type="ECO:0000259" key="8">
    <source>
        <dbReference type="Pfam" id="PF00520"/>
    </source>
</evidence>
<evidence type="ECO:0000256" key="4">
    <source>
        <dbReference type="ARBA" id="ARBA00022989"/>
    </source>
</evidence>
<dbReference type="PANTHER" id="PTHR31503:SF90">
    <property type="entry name" value="VACUOLAR CATION_PROTON EXCHANGER 5-RELATED"/>
    <property type="match status" value="1"/>
</dbReference>
<dbReference type="GO" id="GO:0009705">
    <property type="term" value="C:plant-type vacuole membrane"/>
    <property type="evidence" value="ECO:0007669"/>
    <property type="project" value="TreeGrafter"/>
</dbReference>
<organism evidence="9">
    <name type="scientific">Posidonia oceanica</name>
    <name type="common">Mediterranean tapeweed</name>
    <dbReference type="NCBI Taxonomy" id="55489"/>
    <lineage>
        <taxon>Eukaryota</taxon>
        <taxon>Viridiplantae</taxon>
        <taxon>Streptophyta</taxon>
        <taxon>Embryophyta</taxon>
        <taxon>Tracheophyta</taxon>
        <taxon>Spermatophyta</taxon>
        <taxon>Magnoliopsida</taxon>
        <taxon>Liliopsida</taxon>
        <taxon>Posidoniaceae</taxon>
        <taxon>Posidonia</taxon>
    </lineage>
</organism>
<feature type="non-terminal residue" evidence="9">
    <location>
        <position position="141"/>
    </location>
</feature>